<name>A0A1I2NPQ7_9FLAO</name>
<keyword evidence="2" id="KW-0812">Transmembrane</keyword>
<dbReference type="AlphaFoldDB" id="A0A1I2NPQ7"/>
<sequence>MQKGNYAKFGLMMLVSFIVMYGIMFLNADKFEYVMLSTMRTYMTLLMITAMAVIMLLFMLGMYKNKTLNAIILVVSIVGFGSVYYMMRTQTGISDVQYMKGMIPHHASAILTSQEADLEDPETKELAKEIIAAQKREIAQMKKIIYRLENEEE</sequence>
<dbReference type="EMBL" id="FOOH01000023">
    <property type="protein sequence ID" value="SFG05000.1"/>
    <property type="molecule type" value="Genomic_DNA"/>
</dbReference>
<evidence type="ECO:0000256" key="1">
    <source>
        <dbReference type="SAM" id="Coils"/>
    </source>
</evidence>
<protein>
    <recommendedName>
        <fullName evidence="3">DUF305 domain-containing protein</fullName>
    </recommendedName>
</protein>
<dbReference type="InterPro" id="IPR012347">
    <property type="entry name" value="Ferritin-like"/>
</dbReference>
<gene>
    <name evidence="4" type="ORF">SAMN04488033_12342</name>
</gene>
<accession>A0A1I2NPQ7</accession>
<keyword evidence="2" id="KW-0472">Membrane</keyword>
<feature type="transmembrane region" description="Helical" evidence="2">
    <location>
        <begin position="6"/>
        <end position="28"/>
    </location>
</feature>
<keyword evidence="5" id="KW-1185">Reference proteome</keyword>
<keyword evidence="2" id="KW-1133">Transmembrane helix</keyword>
<proteinExistence type="predicted"/>
<reference evidence="5" key="1">
    <citation type="submission" date="2016-10" db="EMBL/GenBank/DDBJ databases">
        <authorList>
            <person name="Varghese N."/>
            <person name="Submissions S."/>
        </authorList>
    </citation>
    <scope>NUCLEOTIDE SEQUENCE [LARGE SCALE GENOMIC DNA]</scope>
    <source>
        <strain evidence="5">DSM 23515</strain>
    </source>
</reference>
<evidence type="ECO:0000313" key="4">
    <source>
        <dbReference type="EMBL" id="SFG05000.1"/>
    </source>
</evidence>
<organism evidence="4 5">
    <name type="scientific">Salegentibacter agarivorans</name>
    <dbReference type="NCBI Taxonomy" id="345907"/>
    <lineage>
        <taxon>Bacteria</taxon>
        <taxon>Pseudomonadati</taxon>
        <taxon>Bacteroidota</taxon>
        <taxon>Flavobacteriia</taxon>
        <taxon>Flavobacteriales</taxon>
        <taxon>Flavobacteriaceae</taxon>
        <taxon>Salegentibacter</taxon>
    </lineage>
</organism>
<evidence type="ECO:0000256" key="2">
    <source>
        <dbReference type="SAM" id="Phobius"/>
    </source>
</evidence>
<dbReference type="InterPro" id="IPR005183">
    <property type="entry name" value="DUF305_CopM-like"/>
</dbReference>
<evidence type="ECO:0000259" key="3">
    <source>
        <dbReference type="Pfam" id="PF03713"/>
    </source>
</evidence>
<dbReference type="RefSeq" id="WP_075327703.1">
    <property type="nucleotide sequence ID" value="NZ_FOOH01000023.1"/>
</dbReference>
<feature type="transmembrane region" description="Helical" evidence="2">
    <location>
        <begin position="40"/>
        <end position="62"/>
    </location>
</feature>
<keyword evidence="1" id="KW-0175">Coiled coil</keyword>
<evidence type="ECO:0000313" key="5">
    <source>
        <dbReference type="Proteomes" id="UP000199116"/>
    </source>
</evidence>
<dbReference type="Pfam" id="PF03713">
    <property type="entry name" value="DUF305"/>
    <property type="match status" value="1"/>
</dbReference>
<dbReference type="Proteomes" id="UP000199116">
    <property type="component" value="Unassembled WGS sequence"/>
</dbReference>
<dbReference type="Gene3D" id="1.20.1260.10">
    <property type="match status" value="1"/>
</dbReference>
<feature type="coiled-coil region" evidence="1">
    <location>
        <begin position="124"/>
        <end position="151"/>
    </location>
</feature>
<feature type="domain" description="DUF305" evidence="3">
    <location>
        <begin position="94"/>
        <end position="144"/>
    </location>
</feature>
<feature type="transmembrane region" description="Helical" evidence="2">
    <location>
        <begin position="68"/>
        <end position="87"/>
    </location>
</feature>